<feature type="binding site" evidence="11">
    <location>
        <position position="209"/>
    </location>
    <ligand>
        <name>L-homoserine</name>
        <dbReference type="ChEBI" id="CHEBI:57476"/>
    </ligand>
</feature>
<feature type="binding site" evidence="11">
    <location>
        <position position="125"/>
    </location>
    <ligand>
        <name>NADPH</name>
        <dbReference type="ChEBI" id="CHEBI:57783"/>
    </ligand>
</feature>
<keyword evidence="11" id="KW-0521">NADP</keyword>
<dbReference type="EMBL" id="DSTX01000002">
    <property type="protein sequence ID" value="HFK20003.1"/>
    <property type="molecule type" value="Genomic_DNA"/>
</dbReference>
<dbReference type="PANTHER" id="PTHR43331:SF1">
    <property type="entry name" value="HOMOSERINE DEHYDROGENASE"/>
    <property type="match status" value="1"/>
</dbReference>
<evidence type="ECO:0000256" key="9">
    <source>
        <dbReference type="ARBA" id="ARBA00023167"/>
    </source>
</evidence>
<dbReference type="NCBIfam" id="NF004912">
    <property type="entry name" value="PRK06270.1"/>
    <property type="match status" value="1"/>
</dbReference>
<dbReference type="PIRSF" id="PIRSF036497">
    <property type="entry name" value="HDH_short"/>
    <property type="match status" value="1"/>
</dbReference>
<dbReference type="SUPFAM" id="SSF55347">
    <property type="entry name" value="Glyceraldehyde-3-phosphate dehydrogenase-like, C-terminal domain"/>
    <property type="match status" value="1"/>
</dbReference>
<evidence type="ECO:0000256" key="8">
    <source>
        <dbReference type="ARBA" id="ARBA00023002"/>
    </source>
</evidence>
<gene>
    <name evidence="14" type="ORF">ENS19_01840</name>
</gene>
<dbReference type="UniPathway" id="UPA00050">
    <property type="reaction ID" value="UER00063"/>
</dbReference>
<dbReference type="Pfam" id="PF00742">
    <property type="entry name" value="Homoserine_dh"/>
    <property type="match status" value="1"/>
</dbReference>
<evidence type="ECO:0000259" key="12">
    <source>
        <dbReference type="Pfam" id="PF00742"/>
    </source>
</evidence>
<dbReference type="EC" id="1.1.1.3" evidence="4"/>
<evidence type="ECO:0000256" key="11">
    <source>
        <dbReference type="PIRSR" id="PIRSR036497-2"/>
    </source>
</evidence>
<dbReference type="InterPro" id="IPR022697">
    <property type="entry name" value="HDH_short"/>
</dbReference>
<dbReference type="GO" id="GO:0004412">
    <property type="term" value="F:homoserine dehydrogenase activity"/>
    <property type="evidence" value="ECO:0007669"/>
    <property type="project" value="UniProtKB-EC"/>
</dbReference>
<feature type="active site" description="Proton donor" evidence="10">
    <location>
        <position position="224"/>
    </location>
</feature>
<name>A0A7C3EVT5_9CREN</name>
<dbReference type="InterPro" id="IPR036291">
    <property type="entry name" value="NAD(P)-bd_dom_sf"/>
</dbReference>
<sequence>MNLAFIGFGTVGRGLADLLLEKRGELKEKYGLEYRVVAISDIKAGSILNPAGIDLSEALRRADSRESLEAMHAQKKGLSALETIRDGSSDTIVEVTWTNIKDGEPGYSHMRAALDGGKNVATTNKGPIALHYRELADLAEKKNAKLRFEGTVLSGTPVFNLFDGPLAACRVDAVRGIVNGTTNLILSEMEKGRGYAEVLREAQKLGYAEADPTMDVEGWDAAAKAAILANHFFGADVKPENIARQGISTISLEEVLDAKARGERIKLMARAERIDGKLEVSVKPTRLPLHDPLANIMGVTNALTFTTDCLGDVTIVGPGAGRRATGYSLLTDLISMVR</sequence>
<dbReference type="Gene3D" id="3.40.50.720">
    <property type="entry name" value="NAD(P)-binding Rossmann-like Domain"/>
    <property type="match status" value="1"/>
</dbReference>
<proteinExistence type="inferred from homology"/>
<evidence type="ECO:0000256" key="6">
    <source>
        <dbReference type="ARBA" id="ARBA00022605"/>
    </source>
</evidence>
<evidence type="ECO:0000256" key="4">
    <source>
        <dbReference type="ARBA" id="ARBA00013213"/>
    </source>
</evidence>
<feature type="domain" description="Aspartate/homoserine dehydrogenase NAD-binding" evidence="13">
    <location>
        <begin position="7"/>
        <end position="149"/>
    </location>
</feature>
<evidence type="ECO:0000256" key="2">
    <source>
        <dbReference type="ARBA" id="ARBA00005062"/>
    </source>
</evidence>
<feature type="domain" description="Homoserine dehydrogenase catalytic" evidence="12">
    <location>
        <begin position="157"/>
        <end position="334"/>
    </location>
</feature>
<comment type="pathway">
    <text evidence="2">Amino-acid biosynthesis; L-methionine biosynthesis via de novo pathway; L-homoserine from L-aspartate: step 3/3.</text>
</comment>
<reference evidence="14" key="1">
    <citation type="journal article" date="2020" name="mSystems">
        <title>Genome- and Community-Level Interaction Insights into Carbon Utilization and Element Cycling Functions of Hydrothermarchaeota in Hydrothermal Sediment.</title>
        <authorList>
            <person name="Zhou Z."/>
            <person name="Liu Y."/>
            <person name="Xu W."/>
            <person name="Pan J."/>
            <person name="Luo Z.H."/>
            <person name="Li M."/>
        </authorList>
    </citation>
    <scope>NUCLEOTIDE SEQUENCE [LARGE SCALE GENOMIC DNA]</scope>
    <source>
        <strain evidence="14">SpSt-468</strain>
    </source>
</reference>
<dbReference type="PROSITE" id="PS01042">
    <property type="entry name" value="HOMOSER_DHGENASE"/>
    <property type="match status" value="1"/>
</dbReference>
<comment type="similarity">
    <text evidence="3">Belongs to the homoserine dehydrogenase family.</text>
</comment>
<dbReference type="NCBIfam" id="NF004976">
    <property type="entry name" value="PRK06349.1"/>
    <property type="match status" value="1"/>
</dbReference>
<accession>A0A7C3EVT5</accession>
<evidence type="ECO:0000256" key="7">
    <source>
        <dbReference type="ARBA" id="ARBA00022697"/>
    </source>
</evidence>
<evidence type="ECO:0000313" key="14">
    <source>
        <dbReference type="EMBL" id="HFK20003.1"/>
    </source>
</evidence>
<evidence type="ECO:0000256" key="10">
    <source>
        <dbReference type="PIRSR" id="PIRSR036497-1"/>
    </source>
</evidence>
<keyword evidence="8 14" id="KW-0560">Oxidoreductase</keyword>
<dbReference type="Gene3D" id="3.30.360.10">
    <property type="entry name" value="Dihydrodipicolinate Reductase, domain 2"/>
    <property type="match status" value="1"/>
</dbReference>
<protein>
    <recommendedName>
        <fullName evidence="5">Homoserine dehydrogenase</fullName>
        <ecNumber evidence="4">1.1.1.3</ecNumber>
    </recommendedName>
</protein>
<comment type="caution">
    <text evidence="14">The sequence shown here is derived from an EMBL/GenBank/DDBJ whole genome shotgun (WGS) entry which is preliminary data.</text>
</comment>
<dbReference type="FunFam" id="3.30.360.10:FF:000005">
    <property type="entry name" value="Homoserine dehydrogenase"/>
    <property type="match status" value="1"/>
</dbReference>
<dbReference type="InterPro" id="IPR005106">
    <property type="entry name" value="Asp/hSer_DH_NAD-bd"/>
</dbReference>
<dbReference type="Pfam" id="PF03447">
    <property type="entry name" value="NAD_binding_3"/>
    <property type="match status" value="1"/>
</dbReference>
<dbReference type="GO" id="GO:0009086">
    <property type="term" value="P:methionine biosynthetic process"/>
    <property type="evidence" value="ECO:0007669"/>
    <property type="project" value="UniProtKB-KW"/>
</dbReference>
<evidence type="ECO:0000256" key="1">
    <source>
        <dbReference type="ARBA" id="ARBA00005056"/>
    </source>
</evidence>
<dbReference type="UniPathway" id="UPA00051">
    <property type="reaction ID" value="UER00465"/>
</dbReference>
<feature type="binding site" evidence="11">
    <location>
        <begin position="7"/>
        <end position="12"/>
    </location>
    <ligand>
        <name>NADP(+)</name>
        <dbReference type="ChEBI" id="CHEBI:58349"/>
    </ligand>
</feature>
<evidence type="ECO:0000256" key="5">
    <source>
        <dbReference type="ARBA" id="ARBA00013376"/>
    </source>
</evidence>
<comment type="pathway">
    <text evidence="1">Amino-acid biosynthesis; L-threonine biosynthesis; L-threonine from L-aspartate: step 3/5.</text>
</comment>
<organism evidence="14">
    <name type="scientific">Candidatus Methanomethylicus mesodigestus</name>
    <dbReference type="NCBI Taxonomy" id="1867258"/>
    <lineage>
        <taxon>Archaea</taxon>
        <taxon>Thermoproteota</taxon>
        <taxon>Methanosuratincolia</taxon>
        <taxon>Candidatus Methanomethylicales</taxon>
        <taxon>Candidatus Methanomethylicaceae</taxon>
        <taxon>Candidatus Methanomethylicus</taxon>
    </lineage>
</organism>
<keyword evidence="6" id="KW-0028">Amino-acid biosynthesis</keyword>
<dbReference type="GO" id="GO:0050661">
    <property type="term" value="F:NADP binding"/>
    <property type="evidence" value="ECO:0007669"/>
    <property type="project" value="InterPro"/>
</dbReference>
<keyword evidence="9" id="KW-0486">Methionine biosynthesis</keyword>
<dbReference type="AlphaFoldDB" id="A0A7C3EVT5"/>
<dbReference type="PANTHER" id="PTHR43331">
    <property type="entry name" value="HOMOSERINE DEHYDROGENASE"/>
    <property type="match status" value="1"/>
</dbReference>
<dbReference type="InterPro" id="IPR001342">
    <property type="entry name" value="HDH_cat"/>
</dbReference>
<evidence type="ECO:0000256" key="3">
    <source>
        <dbReference type="ARBA" id="ARBA00006753"/>
    </source>
</evidence>
<keyword evidence="7" id="KW-0791">Threonine biosynthesis</keyword>
<dbReference type="FunFam" id="3.40.50.720:FF:000554">
    <property type="entry name" value="Homoserine dehydrogenase"/>
    <property type="match status" value="1"/>
</dbReference>
<dbReference type="SUPFAM" id="SSF51735">
    <property type="entry name" value="NAD(P)-binding Rossmann-fold domains"/>
    <property type="match status" value="1"/>
</dbReference>
<dbReference type="InterPro" id="IPR019811">
    <property type="entry name" value="HDH_CS"/>
</dbReference>
<evidence type="ECO:0000259" key="13">
    <source>
        <dbReference type="Pfam" id="PF03447"/>
    </source>
</evidence>
<dbReference type="GO" id="GO:0009088">
    <property type="term" value="P:threonine biosynthetic process"/>
    <property type="evidence" value="ECO:0007669"/>
    <property type="project" value="UniProtKB-UniPathway"/>
</dbReference>